<name>A0A4Q5IVE1_9ACTN</name>
<keyword evidence="2" id="KW-0731">Sigma factor</keyword>
<feature type="domain" description="RNA polymerase sigma-70 region 3" evidence="6">
    <location>
        <begin position="113"/>
        <end position="186"/>
    </location>
</feature>
<dbReference type="RefSeq" id="WP_129988974.1">
    <property type="nucleotide sequence ID" value="NZ_SDPU01000034.1"/>
</dbReference>
<dbReference type="Gene3D" id="1.10.10.10">
    <property type="entry name" value="Winged helix-like DNA-binding domain superfamily/Winged helix DNA-binding domain"/>
    <property type="match status" value="2"/>
</dbReference>
<dbReference type="GO" id="GO:0016987">
    <property type="term" value="F:sigma factor activity"/>
    <property type="evidence" value="ECO:0007669"/>
    <property type="project" value="UniProtKB-KW"/>
</dbReference>
<dbReference type="InterPro" id="IPR036388">
    <property type="entry name" value="WH-like_DNA-bd_sf"/>
</dbReference>
<dbReference type="NCBIfam" id="TIGR02937">
    <property type="entry name" value="sigma70-ECF"/>
    <property type="match status" value="1"/>
</dbReference>
<feature type="compositionally biased region" description="Polar residues" evidence="5">
    <location>
        <begin position="1"/>
        <end position="10"/>
    </location>
</feature>
<evidence type="ECO:0000259" key="6">
    <source>
        <dbReference type="Pfam" id="PF04539"/>
    </source>
</evidence>
<feature type="domain" description="RNA polymerase sigma-70 region 4" evidence="8">
    <location>
        <begin position="203"/>
        <end position="249"/>
    </location>
</feature>
<dbReference type="Pfam" id="PF04542">
    <property type="entry name" value="Sigma70_r2"/>
    <property type="match status" value="1"/>
</dbReference>
<evidence type="ECO:0000256" key="3">
    <source>
        <dbReference type="ARBA" id="ARBA00023125"/>
    </source>
</evidence>
<dbReference type="Pfam" id="PF04539">
    <property type="entry name" value="Sigma70_r3"/>
    <property type="match status" value="1"/>
</dbReference>
<protein>
    <submittedName>
        <fullName evidence="9">Sigma-70 family RNA polymerase sigma factor</fullName>
    </submittedName>
</protein>
<dbReference type="InterPro" id="IPR007630">
    <property type="entry name" value="RNA_pol_sigma70_r4"/>
</dbReference>
<dbReference type="GO" id="GO:0003677">
    <property type="term" value="F:DNA binding"/>
    <property type="evidence" value="ECO:0007669"/>
    <property type="project" value="UniProtKB-KW"/>
</dbReference>
<evidence type="ECO:0000313" key="9">
    <source>
        <dbReference type="EMBL" id="RYU09977.1"/>
    </source>
</evidence>
<evidence type="ECO:0000256" key="4">
    <source>
        <dbReference type="ARBA" id="ARBA00023163"/>
    </source>
</evidence>
<evidence type="ECO:0000259" key="8">
    <source>
        <dbReference type="Pfam" id="PF04545"/>
    </source>
</evidence>
<keyword evidence="1" id="KW-0805">Transcription regulation</keyword>
<evidence type="ECO:0000256" key="2">
    <source>
        <dbReference type="ARBA" id="ARBA00023082"/>
    </source>
</evidence>
<dbReference type="AlphaFoldDB" id="A0A4Q5IVE1"/>
<dbReference type="PANTHER" id="PTHR30385">
    <property type="entry name" value="SIGMA FACTOR F FLAGELLAR"/>
    <property type="match status" value="1"/>
</dbReference>
<dbReference type="Gene3D" id="1.20.120.1810">
    <property type="match status" value="1"/>
</dbReference>
<comment type="caution">
    <text evidence="9">The sequence shown here is derived from an EMBL/GenBank/DDBJ whole genome shotgun (WGS) entry which is preliminary data.</text>
</comment>
<dbReference type="InterPro" id="IPR013324">
    <property type="entry name" value="RNA_pol_sigma_r3/r4-like"/>
</dbReference>
<reference evidence="9 10" key="1">
    <citation type="submission" date="2019-01" db="EMBL/GenBank/DDBJ databases">
        <title>Nocardioides guangzhouensis sp. nov., an actinobacterium isolated from soil.</title>
        <authorList>
            <person name="Fu Y."/>
            <person name="Cai Y."/>
            <person name="Lin Z."/>
            <person name="Chen P."/>
        </authorList>
    </citation>
    <scope>NUCLEOTIDE SEQUENCE [LARGE SCALE GENOMIC DNA]</scope>
    <source>
        <strain evidence="9 10">NBRC 105384</strain>
    </source>
</reference>
<keyword evidence="3" id="KW-0238">DNA-binding</keyword>
<dbReference type="InterPro" id="IPR007627">
    <property type="entry name" value="RNA_pol_sigma70_r2"/>
</dbReference>
<sequence length="253" mass="27467">MTGKSVSTQVAEPLPESAHTVPAELSSAASDLVMAHLGVAHGIARRYRNRGIAAEDLEQVARLGLVKAARGYDSAKQADFLAYAVPTIRGEVRKHFRDHGWVVRPPRRVQELQSRILAAAADLTQELGRSPRPSEIAARLGEPVGEIEEALGADGCFSPSSLDRPVSGVPDAPSLGDLLPDAAEDADGHDAVDARVMLGPAVRRLSERDRKILHLRFFSGWTQEEIAREIGVTQMHVSRLLTRIIAELRDELS</sequence>
<dbReference type="InterPro" id="IPR014284">
    <property type="entry name" value="RNA_pol_sigma-70_dom"/>
</dbReference>
<dbReference type="OrthoDB" id="9804285at2"/>
<dbReference type="InterPro" id="IPR000943">
    <property type="entry name" value="RNA_pol_sigma70"/>
</dbReference>
<evidence type="ECO:0000259" key="7">
    <source>
        <dbReference type="Pfam" id="PF04542"/>
    </source>
</evidence>
<keyword evidence="10" id="KW-1185">Reference proteome</keyword>
<feature type="region of interest" description="Disordered" evidence="5">
    <location>
        <begin position="1"/>
        <end position="21"/>
    </location>
</feature>
<evidence type="ECO:0000256" key="5">
    <source>
        <dbReference type="SAM" id="MobiDB-lite"/>
    </source>
</evidence>
<proteinExistence type="predicted"/>
<dbReference type="InterPro" id="IPR013325">
    <property type="entry name" value="RNA_pol_sigma_r2"/>
</dbReference>
<keyword evidence="4" id="KW-0804">Transcription</keyword>
<dbReference type="Proteomes" id="UP000291189">
    <property type="component" value="Unassembled WGS sequence"/>
</dbReference>
<dbReference type="SUPFAM" id="SSF88659">
    <property type="entry name" value="Sigma3 and sigma4 domains of RNA polymerase sigma factors"/>
    <property type="match status" value="2"/>
</dbReference>
<dbReference type="CDD" id="cd06171">
    <property type="entry name" value="Sigma70_r4"/>
    <property type="match status" value="1"/>
</dbReference>
<evidence type="ECO:0000313" key="10">
    <source>
        <dbReference type="Proteomes" id="UP000291189"/>
    </source>
</evidence>
<accession>A0A4Q5IVE1</accession>
<organism evidence="9 10">
    <name type="scientific">Nocardioides iriomotensis</name>
    <dbReference type="NCBI Taxonomy" id="715784"/>
    <lineage>
        <taxon>Bacteria</taxon>
        <taxon>Bacillati</taxon>
        <taxon>Actinomycetota</taxon>
        <taxon>Actinomycetes</taxon>
        <taxon>Propionibacteriales</taxon>
        <taxon>Nocardioidaceae</taxon>
        <taxon>Nocardioides</taxon>
    </lineage>
</organism>
<dbReference type="EMBL" id="SDPU01000034">
    <property type="protein sequence ID" value="RYU09977.1"/>
    <property type="molecule type" value="Genomic_DNA"/>
</dbReference>
<dbReference type="PANTHER" id="PTHR30385:SF4">
    <property type="entry name" value="RNA POLYMERASE SIGMA-E FACTOR"/>
    <property type="match status" value="1"/>
</dbReference>
<gene>
    <name evidence="9" type="ORF">ETU37_19275</name>
</gene>
<evidence type="ECO:0000256" key="1">
    <source>
        <dbReference type="ARBA" id="ARBA00023015"/>
    </source>
</evidence>
<dbReference type="SUPFAM" id="SSF88946">
    <property type="entry name" value="Sigma2 domain of RNA polymerase sigma factors"/>
    <property type="match status" value="1"/>
</dbReference>
<feature type="domain" description="RNA polymerase sigma-70 region 2" evidence="7">
    <location>
        <begin position="32"/>
        <end position="101"/>
    </location>
</feature>
<dbReference type="GO" id="GO:0006352">
    <property type="term" value="P:DNA-templated transcription initiation"/>
    <property type="evidence" value="ECO:0007669"/>
    <property type="project" value="InterPro"/>
</dbReference>
<dbReference type="InterPro" id="IPR007624">
    <property type="entry name" value="RNA_pol_sigma70_r3"/>
</dbReference>
<dbReference type="Pfam" id="PF04545">
    <property type="entry name" value="Sigma70_r4"/>
    <property type="match status" value="1"/>
</dbReference>
<dbReference type="PRINTS" id="PR00046">
    <property type="entry name" value="SIGMA70FCT"/>
</dbReference>